<evidence type="ECO:0000313" key="12">
    <source>
        <dbReference type="EMBL" id="SIN67113.1"/>
    </source>
</evidence>
<dbReference type="InterPro" id="IPR004692">
    <property type="entry name" value="SecG"/>
</dbReference>
<evidence type="ECO:0000256" key="8">
    <source>
        <dbReference type="ARBA" id="ARBA00023010"/>
    </source>
</evidence>
<dbReference type="GO" id="GO:0015450">
    <property type="term" value="F:protein-transporting ATPase activity"/>
    <property type="evidence" value="ECO:0007669"/>
    <property type="project" value="UniProtKB-UniRule"/>
</dbReference>
<name>A0A1N6D8T9_9BACT</name>
<dbReference type="EMBL" id="FSRA01000001">
    <property type="protein sequence ID" value="SIN67113.1"/>
    <property type="molecule type" value="Genomic_DNA"/>
</dbReference>
<protein>
    <recommendedName>
        <fullName evidence="10">Protein-export membrane protein SecG</fullName>
    </recommendedName>
</protein>
<keyword evidence="13" id="KW-1185">Reference proteome</keyword>
<evidence type="ECO:0000256" key="5">
    <source>
        <dbReference type="ARBA" id="ARBA00022692"/>
    </source>
</evidence>
<feature type="region of interest" description="Disordered" evidence="11">
    <location>
        <begin position="84"/>
        <end position="119"/>
    </location>
</feature>
<keyword evidence="3 10" id="KW-0813">Transport</keyword>
<comment type="similarity">
    <text evidence="2 10">Belongs to the SecG family.</text>
</comment>
<dbReference type="AlphaFoldDB" id="A0A1N6D8T9"/>
<keyword evidence="7 10" id="KW-1133">Transmembrane helix</keyword>
<evidence type="ECO:0000256" key="3">
    <source>
        <dbReference type="ARBA" id="ARBA00022448"/>
    </source>
</evidence>
<evidence type="ECO:0000256" key="6">
    <source>
        <dbReference type="ARBA" id="ARBA00022927"/>
    </source>
</evidence>
<dbReference type="PANTHER" id="PTHR34182">
    <property type="entry name" value="PROTEIN-EXPORT MEMBRANE PROTEIN SECG"/>
    <property type="match status" value="1"/>
</dbReference>
<dbReference type="NCBIfam" id="TIGR00810">
    <property type="entry name" value="secG"/>
    <property type="match status" value="1"/>
</dbReference>
<keyword evidence="5 10" id="KW-0812">Transmembrane</keyword>
<feature type="transmembrane region" description="Helical" evidence="10">
    <location>
        <begin position="55"/>
        <end position="74"/>
    </location>
</feature>
<dbReference type="PANTHER" id="PTHR34182:SF1">
    <property type="entry name" value="PROTEIN-EXPORT MEMBRANE PROTEIN SECG"/>
    <property type="match status" value="1"/>
</dbReference>
<comment type="function">
    <text evidence="10">Involved in protein export. Participates in an early event of protein translocation.</text>
</comment>
<keyword evidence="9 10" id="KW-0472">Membrane</keyword>
<accession>A0A1N6D8T9</accession>
<evidence type="ECO:0000256" key="11">
    <source>
        <dbReference type="SAM" id="MobiDB-lite"/>
    </source>
</evidence>
<evidence type="ECO:0000256" key="10">
    <source>
        <dbReference type="RuleBase" id="RU365087"/>
    </source>
</evidence>
<dbReference type="OrthoDB" id="1122493at2"/>
<comment type="subcellular location">
    <subcellularLocation>
        <location evidence="1 10">Cell membrane</location>
        <topology evidence="1 10">Multi-pass membrane protein</topology>
    </subcellularLocation>
</comment>
<keyword evidence="8 10" id="KW-0811">Translocation</keyword>
<evidence type="ECO:0000256" key="4">
    <source>
        <dbReference type="ARBA" id="ARBA00022475"/>
    </source>
</evidence>
<evidence type="ECO:0000256" key="9">
    <source>
        <dbReference type="ARBA" id="ARBA00023136"/>
    </source>
</evidence>
<gene>
    <name evidence="12" type="ORF">SAMN04488055_0457</name>
</gene>
<dbReference type="RefSeq" id="WP_074237548.1">
    <property type="nucleotide sequence ID" value="NZ_FSRA01000001.1"/>
</dbReference>
<evidence type="ECO:0000256" key="1">
    <source>
        <dbReference type="ARBA" id="ARBA00004651"/>
    </source>
</evidence>
<proteinExistence type="inferred from homology"/>
<dbReference type="GO" id="GO:0009306">
    <property type="term" value="P:protein secretion"/>
    <property type="evidence" value="ECO:0007669"/>
    <property type="project" value="UniProtKB-UniRule"/>
</dbReference>
<dbReference type="GO" id="GO:0005886">
    <property type="term" value="C:plasma membrane"/>
    <property type="evidence" value="ECO:0007669"/>
    <property type="project" value="UniProtKB-SubCell"/>
</dbReference>
<keyword evidence="4 10" id="KW-1003">Cell membrane</keyword>
<dbReference type="Pfam" id="PF03840">
    <property type="entry name" value="SecG"/>
    <property type="match status" value="1"/>
</dbReference>
<sequence length="119" mass="12129">MLIFFGILIVVACVLLGFFVLVQNPKGGGLSGSFGGFGNQVMGVRQTTDVLEKGTWILASAIAILCLTSAMFVNKGAGSIQKGKSTIEQSAGAPAPVPAPSNTAPLPQPTQPTTPAKTN</sequence>
<keyword evidence="6 10" id="KW-0653">Protein transport</keyword>
<evidence type="ECO:0000256" key="7">
    <source>
        <dbReference type="ARBA" id="ARBA00022989"/>
    </source>
</evidence>
<dbReference type="GO" id="GO:0065002">
    <property type="term" value="P:intracellular protein transmembrane transport"/>
    <property type="evidence" value="ECO:0007669"/>
    <property type="project" value="TreeGrafter"/>
</dbReference>
<reference evidence="12 13" key="1">
    <citation type="submission" date="2016-11" db="EMBL/GenBank/DDBJ databases">
        <authorList>
            <person name="Jaros S."/>
            <person name="Januszkiewicz K."/>
            <person name="Wedrychowicz H."/>
        </authorList>
    </citation>
    <scope>NUCLEOTIDE SEQUENCE [LARGE SCALE GENOMIC DNA]</scope>
    <source>
        <strain evidence="12 13">DSM 24787</strain>
    </source>
</reference>
<dbReference type="GO" id="GO:0043952">
    <property type="term" value="P:protein transport by the Sec complex"/>
    <property type="evidence" value="ECO:0007669"/>
    <property type="project" value="TreeGrafter"/>
</dbReference>
<evidence type="ECO:0000313" key="13">
    <source>
        <dbReference type="Proteomes" id="UP000185003"/>
    </source>
</evidence>
<dbReference type="Proteomes" id="UP000185003">
    <property type="component" value="Unassembled WGS sequence"/>
</dbReference>
<evidence type="ECO:0000256" key="2">
    <source>
        <dbReference type="ARBA" id="ARBA00008445"/>
    </source>
</evidence>
<organism evidence="12 13">
    <name type="scientific">Chitinophaga niabensis</name>
    <dbReference type="NCBI Taxonomy" id="536979"/>
    <lineage>
        <taxon>Bacteria</taxon>
        <taxon>Pseudomonadati</taxon>
        <taxon>Bacteroidota</taxon>
        <taxon>Chitinophagia</taxon>
        <taxon>Chitinophagales</taxon>
        <taxon>Chitinophagaceae</taxon>
        <taxon>Chitinophaga</taxon>
    </lineage>
</organism>
<comment type="caution">
    <text evidence="10">Lacks conserved residue(s) required for the propagation of feature annotation.</text>
</comment>
<dbReference type="STRING" id="536979.SAMN04488055_0457"/>